<accession>A0ABP8DL63</accession>
<dbReference type="PANTHER" id="PTHR34822:SF1">
    <property type="entry name" value="GRPB FAMILY PROTEIN"/>
    <property type="match status" value="1"/>
</dbReference>
<dbReference type="PANTHER" id="PTHR34822">
    <property type="entry name" value="GRPB DOMAIN PROTEIN (AFU_ORTHOLOGUE AFUA_1G01530)"/>
    <property type="match status" value="1"/>
</dbReference>
<dbReference type="InterPro" id="IPR043519">
    <property type="entry name" value="NT_sf"/>
</dbReference>
<keyword evidence="2" id="KW-1185">Reference proteome</keyword>
<reference evidence="2" key="1">
    <citation type="journal article" date="2019" name="Int. J. Syst. Evol. Microbiol.">
        <title>The Global Catalogue of Microorganisms (GCM) 10K type strain sequencing project: providing services to taxonomists for standard genome sequencing and annotation.</title>
        <authorList>
            <consortium name="The Broad Institute Genomics Platform"/>
            <consortium name="The Broad Institute Genome Sequencing Center for Infectious Disease"/>
            <person name="Wu L."/>
            <person name="Ma J."/>
        </authorList>
    </citation>
    <scope>NUCLEOTIDE SEQUENCE [LARGE SCALE GENOMIC DNA]</scope>
    <source>
        <strain evidence="2">JCM 17441</strain>
    </source>
</reference>
<protein>
    <submittedName>
        <fullName evidence="1">GrpB family protein</fullName>
    </submittedName>
</protein>
<gene>
    <name evidence="1" type="ORF">GCM10022255_080710</name>
</gene>
<sequence length="202" mass="22943">MCTLIGCRWIGPSWAAWHHGRMSSPVEIVNYDRDWVTVFAGLGITLRGALGDVAVRIDHVGSTAVPGLAAKPVIDIQVSVRSLDPVDMFREPLARLGYVYRADNPERTKRYFREPPGHRRTHVHVRQLGSFSQQFPLLFRDYLRSHPTAVAEYAAVKRQCAARFRHDRQGYVEAKDPFVWDIIRHADAWAQRTGWTPGPSDA</sequence>
<organism evidence="1 2">
    <name type="scientific">Dactylosporangium darangshiense</name>
    <dbReference type="NCBI Taxonomy" id="579108"/>
    <lineage>
        <taxon>Bacteria</taxon>
        <taxon>Bacillati</taxon>
        <taxon>Actinomycetota</taxon>
        <taxon>Actinomycetes</taxon>
        <taxon>Micromonosporales</taxon>
        <taxon>Micromonosporaceae</taxon>
        <taxon>Dactylosporangium</taxon>
    </lineage>
</organism>
<dbReference type="InterPro" id="IPR007344">
    <property type="entry name" value="GrpB/CoaE"/>
</dbReference>
<dbReference type="Gene3D" id="3.30.460.10">
    <property type="entry name" value="Beta Polymerase, domain 2"/>
    <property type="match status" value="1"/>
</dbReference>
<dbReference type="Proteomes" id="UP001500620">
    <property type="component" value="Unassembled WGS sequence"/>
</dbReference>
<dbReference type="SUPFAM" id="SSF81301">
    <property type="entry name" value="Nucleotidyltransferase"/>
    <property type="match status" value="1"/>
</dbReference>
<dbReference type="Pfam" id="PF04229">
    <property type="entry name" value="GrpB"/>
    <property type="match status" value="1"/>
</dbReference>
<evidence type="ECO:0000313" key="2">
    <source>
        <dbReference type="Proteomes" id="UP001500620"/>
    </source>
</evidence>
<comment type="caution">
    <text evidence="1">The sequence shown here is derived from an EMBL/GenBank/DDBJ whole genome shotgun (WGS) entry which is preliminary data.</text>
</comment>
<name>A0ABP8DL63_9ACTN</name>
<dbReference type="EMBL" id="BAABAT010000032">
    <property type="protein sequence ID" value="GAA4258768.1"/>
    <property type="molecule type" value="Genomic_DNA"/>
</dbReference>
<evidence type="ECO:0000313" key="1">
    <source>
        <dbReference type="EMBL" id="GAA4258768.1"/>
    </source>
</evidence>
<proteinExistence type="predicted"/>